<dbReference type="EMBL" id="LAZR01001697">
    <property type="protein sequence ID" value="KKN40561.1"/>
    <property type="molecule type" value="Genomic_DNA"/>
</dbReference>
<protein>
    <submittedName>
        <fullName evidence="1">Uncharacterized protein</fullName>
    </submittedName>
</protein>
<dbReference type="AlphaFoldDB" id="A0A0F9SUE7"/>
<gene>
    <name evidence="1" type="ORF">LCGC14_0731970</name>
</gene>
<accession>A0A0F9SUE7</accession>
<comment type="caution">
    <text evidence="1">The sequence shown here is derived from an EMBL/GenBank/DDBJ whole genome shotgun (WGS) entry which is preliminary data.</text>
</comment>
<sequence>MCKLNKWGDTRIDPCMRQVIRNLQGLKIRTLACCCGHGKYPMTIIVDIGISKLMPLEIFSNVMIERKKKYYKKDKQGYYYIPETIDQEK</sequence>
<organism evidence="1">
    <name type="scientific">marine sediment metagenome</name>
    <dbReference type="NCBI Taxonomy" id="412755"/>
    <lineage>
        <taxon>unclassified sequences</taxon>
        <taxon>metagenomes</taxon>
        <taxon>ecological metagenomes</taxon>
    </lineage>
</organism>
<name>A0A0F9SUE7_9ZZZZ</name>
<reference evidence="1" key="1">
    <citation type="journal article" date="2015" name="Nature">
        <title>Complex archaea that bridge the gap between prokaryotes and eukaryotes.</title>
        <authorList>
            <person name="Spang A."/>
            <person name="Saw J.H."/>
            <person name="Jorgensen S.L."/>
            <person name="Zaremba-Niedzwiedzka K."/>
            <person name="Martijn J."/>
            <person name="Lind A.E."/>
            <person name="van Eijk R."/>
            <person name="Schleper C."/>
            <person name="Guy L."/>
            <person name="Ettema T.J."/>
        </authorList>
    </citation>
    <scope>NUCLEOTIDE SEQUENCE</scope>
</reference>
<proteinExistence type="predicted"/>
<evidence type="ECO:0000313" key="1">
    <source>
        <dbReference type="EMBL" id="KKN40561.1"/>
    </source>
</evidence>